<dbReference type="PANTHER" id="PTHR38786:SF1">
    <property type="entry name" value="FLAGELLAR FLIJ PROTEIN"/>
    <property type="match status" value="1"/>
</dbReference>
<feature type="region of interest" description="Disordered" evidence="11">
    <location>
        <begin position="124"/>
        <end position="149"/>
    </location>
</feature>
<organism evidence="12 15">
    <name type="scientific">Acidovorax delafieldii</name>
    <name type="common">Pseudomonas delafieldii</name>
    <dbReference type="NCBI Taxonomy" id="47920"/>
    <lineage>
        <taxon>Bacteria</taxon>
        <taxon>Pseudomonadati</taxon>
        <taxon>Pseudomonadota</taxon>
        <taxon>Betaproteobacteria</taxon>
        <taxon>Burkholderiales</taxon>
        <taxon>Comamonadaceae</taxon>
        <taxon>Acidovorax</taxon>
    </lineage>
</organism>
<dbReference type="GO" id="GO:0006935">
    <property type="term" value="P:chemotaxis"/>
    <property type="evidence" value="ECO:0007669"/>
    <property type="project" value="UniProtKB-KW"/>
</dbReference>
<evidence type="ECO:0000256" key="7">
    <source>
        <dbReference type="ARBA" id="ARBA00022795"/>
    </source>
</evidence>
<keyword evidence="12" id="KW-0969">Cilium</keyword>
<dbReference type="Gene3D" id="1.10.287.1700">
    <property type="match status" value="1"/>
</dbReference>
<keyword evidence="9" id="KW-0472">Membrane</keyword>
<keyword evidence="5" id="KW-1003">Cell membrane</keyword>
<evidence type="ECO:0000313" key="14">
    <source>
        <dbReference type="Proteomes" id="UP001249076"/>
    </source>
</evidence>
<dbReference type="Proteomes" id="UP001253458">
    <property type="component" value="Unassembled WGS sequence"/>
</dbReference>
<keyword evidence="8" id="KW-0653">Protein transport</keyword>
<feature type="compositionally biased region" description="Basic and acidic residues" evidence="11">
    <location>
        <begin position="124"/>
        <end position="138"/>
    </location>
</feature>
<keyword evidence="10" id="KW-1006">Bacterial flagellum protein export</keyword>
<keyword evidence="12" id="KW-0966">Cell projection</keyword>
<gene>
    <name evidence="12" type="ORF">J2W88_004543</name>
    <name evidence="13" type="ORF">J2W93_004480</name>
</gene>
<evidence type="ECO:0000313" key="13">
    <source>
        <dbReference type="EMBL" id="MDR6839612.1"/>
    </source>
</evidence>
<evidence type="ECO:0000256" key="8">
    <source>
        <dbReference type="ARBA" id="ARBA00022927"/>
    </source>
</evidence>
<evidence type="ECO:0000256" key="5">
    <source>
        <dbReference type="ARBA" id="ARBA00022475"/>
    </source>
</evidence>
<comment type="similarity">
    <text evidence="2">Belongs to the FliJ family.</text>
</comment>
<dbReference type="GO" id="GO:0071973">
    <property type="term" value="P:bacterial-type flagellum-dependent cell motility"/>
    <property type="evidence" value="ECO:0007669"/>
    <property type="project" value="InterPro"/>
</dbReference>
<keyword evidence="4" id="KW-0813">Transport</keyword>
<dbReference type="InterPro" id="IPR052570">
    <property type="entry name" value="FliJ"/>
</dbReference>
<evidence type="ECO:0000256" key="2">
    <source>
        <dbReference type="ARBA" id="ARBA00010004"/>
    </source>
</evidence>
<sequence>MSSLNALSVAVEVASRKRDDARKVLQDTLAAEQAARAQLNQLEDYARETESRWGMKADTAMQPEVMYHHYQFMNRLGHAASIQNGVVGDQSARVQAAQRALLDAELRLASLRKVVEKRRNDFALQQQRRDQKQTDERAALQYRNAGQEN</sequence>
<keyword evidence="12" id="KW-0282">Flagellum</keyword>
<dbReference type="GO" id="GO:0005886">
    <property type="term" value="C:plasma membrane"/>
    <property type="evidence" value="ECO:0007669"/>
    <property type="project" value="UniProtKB-SubCell"/>
</dbReference>
<keyword evidence="7" id="KW-1005">Bacterial flagellum biogenesis</keyword>
<dbReference type="RefSeq" id="WP_209820618.1">
    <property type="nucleotide sequence ID" value="NZ_JAVDTL010000009.1"/>
</dbReference>
<dbReference type="Pfam" id="PF02050">
    <property type="entry name" value="FliJ"/>
    <property type="match status" value="1"/>
</dbReference>
<dbReference type="Proteomes" id="UP001249076">
    <property type="component" value="Unassembled WGS sequence"/>
</dbReference>
<dbReference type="GO" id="GO:0009288">
    <property type="term" value="C:bacterial-type flagellum"/>
    <property type="evidence" value="ECO:0007669"/>
    <property type="project" value="InterPro"/>
</dbReference>
<evidence type="ECO:0000256" key="9">
    <source>
        <dbReference type="ARBA" id="ARBA00023136"/>
    </source>
</evidence>
<evidence type="ECO:0000256" key="1">
    <source>
        <dbReference type="ARBA" id="ARBA00004413"/>
    </source>
</evidence>
<evidence type="ECO:0000313" key="12">
    <source>
        <dbReference type="EMBL" id="MDR6769235.1"/>
    </source>
</evidence>
<reference evidence="12 14" key="1">
    <citation type="submission" date="2023-07" db="EMBL/GenBank/DDBJ databases">
        <title>Sorghum-associated microbial communities from plants grown in Nebraska, USA.</title>
        <authorList>
            <person name="Schachtman D."/>
        </authorList>
    </citation>
    <scope>NUCLEOTIDE SEQUENCE</scope>
    <source>
        <strain evidence="13 14">BE105</strain>
        <strain evidence="12">BE69</strain>
    </source>
</reference>
<keyword evidence="14" id="KW-1185">Reference proteome</keyword>
<accession>A0AAJ2BZV0</accession>
<dbReference type="GO" id="GO:0015031">
    <property type="term" value="P:protein transport"/>
    <property type="evidence" value="ECO:0007669"/>
    <property type="project" value="UniProtKB-KW"/>
</dbReference>
<evidence type="ECO:0000256" key="4">
    <source>
        <dbReference type="ARBA" id="ARBA00022448"/>
    </source>
</evidence>
<dbReference type="InterPro" id="IPR053716">
    <property type="entry name" value="Flag_assembly_chemotaxis_eff"/>
</dbReference>
<dbReference type="PANTHER" id="PTHR38786">
    <property type="entry name" value="FLAGELLAR FLIJ PROTEIN"/>
    <property type="match status" value="1"/>
</dbReference>
<dbReference type="GO" id="GO:0044781">
    <property type="term" value="P:bacterial-type flagellum organization"/>
    <property type="evidence" value="ECO:0007669"/>
    <property type="project" value="UniProtKB-KW"/>
</dbReference>
<evidence type="ECO:0000256" key="11">
    <source>
        <dbReference type="SAM" id="MobiDB-lite"/>
    </source>
</evidence>
<dbReference type="AlphaFoldDB" id="A0AAJ2BZV0"/>
<dbReference type="EMBL" id="JAVDTS010000009">
    <property type="protein sequence ID" value="MDR6839612.1"/>
    <property type="molecule type" value="Genomic_DNA"/>
</dbReference>
<comment type="caution">
    <text evidence="12">The sequence shown here is derived from an EMBL/GenBank/DDBJ whole genome shotgun (WGS) entry which is preliminary data.</text>
</comment>
<comment type="subcellular location">
    <subcellularLocation>
        <location evidence="1">Cell membrane</location>
        <topology evidence="1">Peripheral membrane protein</topology>
        <orientation evidence="1">Cytoplasmic side</orientation>
    </subcellularLocation>
</comment>
<evidence type="ECO:0000256" key="3">
    <source>
        <dbReference type="ARBA" id="ARBA00020392"/>
    </source>
</evidence>
<evidence type="ECO:0000256" key="6">
    <source>
        <dbReference type="ARBA" id="ARBA00022500"/>
    </source>
</evidence>
<proteinExistence type="inferred from homology"/>
<keyword evidence="6" id="KW-0145">Chemotaxis</keyword>
<dbReference type="InterPro" id="IPR012823">
    <property type="entry name" value="Flagell_FliJ"/>
</dbReference>
<evidence type="ECO:0000256" key="10">
    <source>
        <dbReference type="ARBA" id="ARBA00023225"/>
    </source>
</evidence>
<dbReference type="EMBL" id="JAVDTL010000009">
    <property type="protein sequence ID" value="MDR6769235.1"/>
    <property type="molecule type" value="Genomic_DNA"/>
</dbReference>
<protein>
    <recommendedName>
        <fullName evidence="3">Flagellar FliJ protein</fullName>
    </recommendedName>
</protein>
<name>A0AAJ2BZV0_ACIDE</name>
<evidence type="ECO:0000313" key="15">
    <source>
        <dbReference type="Proteomes" id="UP001253458"/>
    </source>
</evidence>